<dbReference type="InterPro" id="IPR050109">
    <property type="entry name" value="HTH-type_TetR-like_transc_reg"/>
</dbReference>
<dbReference type="EMBL" id="JBBEGM010000001">
    <property type="protein sequence ID" value="MEJ2860707.1"/>
    <property type="molecule type" value="Genomic_DNA"/>
</dbReference>
<proteinExistence type="predicted"/>
<dbReference type="PANTHER" id="PTHR30055">
    <property type="entry name" value="HTH-TYPE TRANSCRIPTIONAL REGULATOR RUTR"/>
    <property type="match status" value="1"/>
</dbReference>
<evidence type="ECO:0000256" key="3">
    <source>
        <dbReference type="ARBA" id="ARBA00023163"/>
    </source>
</evidence>
<accession>A0ABU8M262</accession>
<evidence type="ECO:0000256" key="2">
    <source>
        <dbReference type="ARBA" id="ARBA00023125"/>
    </source>
</evidence>
<keyword evidence="1" id="KW-0805">Transcription regulation</keyword>
<keyword evidence="8" id="KW-1185">Reference proteome</keyword>
<comment type="caution">
    <text evidence="7">The sequence shown here is derived from an EMBL/GenBank/DDBJ whole genome shotgun (WGS) entry which is preliminary data.</text>
</comment>
<feature type="domain" description="HTH tetR-type" evidence="6">
    <location>
        <begin position="32"/>
        <end position="92"/>
    </location>
</feature>
<evidence type="ECO:0000313" key="7">
    <source>
        <dbReference type="EMBL" id="MEJ2860707.1"/>
    </source>
</evidence>
<dbReference type="Proteomes" id="UP001369736">
    <property type="component" value="Unassembled WGS sequence"/>
</dbReference>
<dbReference type="InterPro" id="IPR001647">
    <property type="entry name" value="HTH_TetR"/>
</dbReference>
<reference evidence="7 8" key="1">
    <citation type="submission" date="2024-03" db="EMBL/GenBank/DDBJ databases">
        <title>Actinomycetospora sp. OC33-EN07, a novel actinomycete isolated from wild orchid (Aerides multiflora).</title>
        <authorList>
            <person name="Suriyachadkun C."/>
        </authorList>
    </citation>
    <scope>NUCLEOTIDE SEQUENCE [LARGE SCALE GENOMIC DNA]</scope>
    <source>
        <strain evidence="7 8">OC33-EN07</strain>
    </source>
</reference>
<dbReference type="Pfam" id="PF00440">
    <property type="entry name" value="TetR_N"/>
    <property type="match status" value="1"/>
</dbReference>
<feature type="DNA-binding region" description="H-T-H motif" evidence="4">
    <location>
        <begin position="55"/>
        <end position="74"/>
    </location>
</feature>
<dbReference type="PRINTS" id="PR00455">
    <property type="entry name" value="HTHTETR"/>
</dbReference>
<keyword evidence="2 4" id="KW-0238">DNA-binding</keyword>
<evidence type="ECO:0000313" key="8">
    <source>
        <dbReference type="Proteomes" id="UP001369736"/>
    </source>
</evidence>
<name>A0ABU8M262_9PSEU</name>
<dbReference type="InterPro" id="IPR009057">
    <property type="entry name" value="Homeodomain-like_sf"/>
</dbReference>
<dbReference type="PROSITE" id="PS50977">
    <property type="entry name" value="HTH_TETR_2"/>
    <property type="match status" value="1"/>
</dbReference>
<dbReference type="PANTHER" id="PTHR30055:SF234">
    <property type="entry name" value="HTH-TYPE TRANSCRIPTIONAL REGULATOR BETI"/>
    <property type="match status" value="1"/>
</dbReference>
<evidence type="ECO:0000256" key="1">
    <source>
        <dbReference type="ARBA" id="ARBA00023015"/>
    </source>
</evidence>
<evidence type="ECO:0000256" key="5">
    <source>
        <dbReference type="SAM" id="MobiDB-lite"/>
    </source>
</evidence>
<dbReference type="RefSeq" id="WP_337700514.1">
    <property type="nucleotide sequence ID" value="NZ_JBBEGM010000001.1"/>
</dbReference>
<protein>
    <submittedName>
        <fullName evidence="7">Helix-turn-helix domain-containing protein</fullName>
    </submittedName>
</protein>
<sequence length="219" mass="24283">MNLDEAPTIRELVAESDATPGPPPSRRTRGRHERRDRMFEAAVELFVEKGFDETSMDDIAERAGLARTTVFNHFPRKVAFLEEWTLRRRQRAALSFKDSDRTRQPARMLLGNYFRALAAVNLETRVETSAIMPLGVRQTDILLDHPLSRDLAELLSDADTVLAPSATPTQVGRLLALGYFSAVTRWVAVEPEPFDLAAELAALLDTVLDGALAGEGRPG</sequence>
<dbReference type="Gene3D" id="1.10.357.10">
    <property type="entry name" value="Tetracycline Repressor, domain 2"/>
    <property type="match status" value="1"/>
</dbReference>
<evidence type="ECO:0000259" key="6">
    <source>
        <dbReference type="PROSITE" id="PS50977"/>
    </source>
</evidence>
<gene>
    <name evidence="7" type="ORF">WCD58_06045</name>
</gene>
<dbReference type="SUPFAM" id="SSF46689">
    <property type="entry name" value="Homeodomain-like"/>
    <property type="match status" value="1"/>
</dbReference>
<organism evidence="7 8">
    <name type="scientific">Actinomycetospora flava</name>
    <dbReference type="NCBI Taxonomy" id="3129232"/>
    <lineage>
        <taxon>Bacteria</taxon>
        <taxon>Bacillati</taxon>
        <taxon>Actinomycetota</taxon>
        <taxon>Actinomycetes</taxon>
        <taxon>Pseudonocardiales</taxon>
        <taxon>Pseudonocardiaceae</taxon>
        <taxon>Actinomycetospora</taxon>
    </lineage>
</organism>
<evidence type="ECO:0000256" key="4">
    <source>
        <dbReference type="PROSITE-ProRule" id="PRU00335"/>
    </source>
</evidence>
<feature type="region of interest" description="Disordered" evidence="5">
    <location>
        <begin position="1"/>
        <end position="34"/>
    </location>
</feature>
<keyword evidence="3" id="KW-0804">Transcription</keyword>